<dbReference type="PaxDb" id="55529-EKX52604"/>
<evidence type="ECO:0000313" key="1">
    <source>
        <dbReference type="EMBL" id="EKX52604.1"/>
    </source>
</evidence>
<accession>L1JW87</accession>
<feature type="non-terminal residue" evidence="1">
    <location>
        <position position="145"/>
    </location>
</feature>
<dbReference type="SUPFAM" id="SSF48371">
    <property type="entry name" value="ARM repeat"/>
    <property type="match status" value="1"/>
</dbReference>
<evidence type="ECO:0000313" key="2">
    <source>
        <dbReference type="EnsemblProtists" id="EKX52604"/>
    </source>
</evidence>
<dbReference type="AlphaFoldDB" id="L1JW87"/>
<sequence length="145" mass="16371">MSQESNSGNWRQAGRSLAIIASNAPVECRDRFDLEGLVAAIKRLLTIEQTEIQTDAMRALVPFLTSVERIQVLNKENMWMALLRASLRSGVPLLEQFCANLLQTALDAVPGAVQFSREAMMLLAELSRKHHEQQMNLCFNRQNPF</sequence>
<proteinExistence type="predicted"/>
<dbReference type="EMBL" id="JH992972">
    <property type="protein sequence ID" value="EKX52604.1"/>
    <property type="molecule type" value="Genomic_DNA"/>
</dbReference>
<dbReference type="EnsemblProtists" id="EKX52604">
    <property type="protein sequence ID" value="EKX52604"/>
    <property type="gene ID" value="GUITHDRAFT_150593"/>
</dbReference>
<protein>
    <submittedName>
        <fullName evidence="1 2">Uncharacterized protein</fullName>
    </submittedName>
</protein>
<dbReference type="RefSeq" id="XP_005839584.1">
    <property type="nucleotide sequence ID" value="XM_005839527.1"/>
</dbReference>
<dbReference type="GeneID" id="17309391"/>
<evidence type="ECO:0000313" key="3">
    <source>
        <dbReference type="Proteomes" id="UP000011087"/>
    </source>
</evidence>
<keyword evidence="3" id="KW-1185">Reference proteome</keyword>
<reference evidence="3" key="2">
    <citation type="submission" date="2012-11" db="EMBL/GenBank/DDBJ databases">
        <authorList>
            <person name="Kuo A."/>
            <person name="Curtis B.A."/>
            <person name="Tanifuji G."/>
            <person name="Burki F."/>
            <person name="Gruber A."/>
            <person name="Irimia M."/>
            <person name="Maruyama S."/>
            <person name="Arias M.C."/>
            <person name="Ball S.G."/>
            <person name="Gile G.H."/>
            <person name="Hirakawa Y."/>
            <person name="Hopkins J.F."/>
            <person name="Rensing S.A."/>
            <person name="Schmutz J."/>
            <person name="Symeonidi A."/>
            <person name="Elias M."/>
            <person name="Eveleigh R.J."/>
            <person name="Herman E.K."/>
            <person name="Klute M.J."/>
            <person name="Nakayama T."/>
            <person name="Obornik M."/>
            <person name="Reyes-Prieto A."/>
            <person name="Armbrust E.V."/>
            <person name="Aves S.J."/>
            <person name="Beiko R.G."/>
            <person name="Coutinho P."/>
            <person name="Dacks J.B."/>
            <person name="Durnford D.G."/>
            <person name="Fast N.M."/>
            <person name="Green B.R."/>
            <person name="Grisdale C."/>
            <person name="Hempe F."/>
            <person name="Henrissat B."/>
            <person name="Hoppner M.P."/>
            <person name="Ishida K.-I."/>
            <person name="Kim E."/>
            <person name="Koreny L."/>
            <person name="Kroth P.G."/>
            <person name="Liu Y."/>
            <person name="Malik S.-B."/>
            <person name="Maier U.G."/>
            <person name="McRose D."/>
            <person name="Mock T."/>
            <person name="Neilson J.A."/>
            <person name="Onodera N.T."/>
            <person name="Poole A.M."/>
            <person name="Pritham E.J."/>
            <person name="Richards T.A."/>
            <person name="Rocap G."/>
            <person name="Roy S.W."/>
            <person name="Sarai C."/>
            <person name="Schaack S."/>
            <person name="Shirato S."/>
            <person name="Slamovits C.H."/>
            <person name="Spencer D.F."/>
            <person name="Suzuki S."/>
            <person name="Worden A.Z."/>
            <person name="Zauner S."/>
            <person name="Barry K."/>
            <person name="Bell C."/>
            <person name="Bharti A.K."/>
            <person name="Crow J.A."/>
            <person name="Grimwood J."/>
            <person name="Kramer R."/>
            <person name="Lindquist E."/>
            <person name="Lucas S."/>
            <person name="Salamov A."/>
            <person name="McFadden G.I."/>
            <person name="Lane C.E."/>
            <person name="Keeling P.J."/>
            <person name="Gray M.W."/>
            <person name="Grigoriev I.V."/>
            <person name="Archibald J.M."/>
        </authorList>
    </citation>
    <scope>NUCLEOTIDE SEQUENCE</scope>
    <source>
        <strain evidence="3">CCMP2712</strain>
    </source>
</reference>
<dbReference type="KEGG" id="gtt:GUITHDRAFT_150593"/>
<dbReference type="Proteomes" id="UP000011087">
    <property type="component" value="Unassembled WGS sequence"/>
</dbReference>
<dbReference type="HOGENOM" id="CLU_1791962_0_0_1"/>
<name>L1JW87_GUITC</name>
<dbReference type="InterPro" id="IPR016024">
    <property type="entry name" value="ARM-type_fold"/>
</dbReference>
<organism evidence="1">
    <name type="scientific">Guillardia theta (strain CCMP2712)</name>
    <name type="common">Cryptophyte</name>
    <dbReference type="NCBI Taxonomy" id="905079"/>
    <lineage>
        <taxon>Eukaryota</taxon>
        <taxon>Cryptophyceae</taxon>
        <taxon>Pyrenomonadales</taxon>
        <taxon>Geminigeraceae</taxon>
        <taxon>Guillardia</taxon>
    </lineage>
</organism>
<reference evidence="2" key="3">
    <citation type="submission" date="2015-06" db="UniProtKB">
        <authorList>
            <consortium name="EnsemblProtists"/>
        </authorList>
    </citation>
    <scope>IDENTIFICATION</scope>
</reference>
<gene>
    <name evidence="1" type="ORF">GUITHDRAFT_150593</name>
</gene>
<reference evidence="1 3" key="1">
    <citation type="journal article" date="2012" name="Nature">
        <title>Algal genomes reveal evolutionary mosaicism and the fate of nucleomorphs.</title>
        <authorList>
            <consortium name="DOE Joint Genome Institute"/>
            <person name="Curtis B.A."/>
            <person name="Tanifuji G."/>
            <person name="Burki F."/>
            <person name="Gruber A."/>
            <person name="Irimia M."/>
            <person name="Maruyama S."/>
            <person name="Arias M.C."/>
            <person name="Ball S.G."/>
            <person name="Gile G.H."/>
            <person name="Hirakawa Y."/>
            <person name="Hopkins J.F."/>
            <person name="Kuo A."/>
            <person name="Rensing S.A."/>
            <person name="Schmutz J."/>
            <person name="Symeonidi A."/>
            <person name="Elias M."/>
            <person name="Eveleigh R.J."/>
            <person name="Herman E.K."/>
            <person name="Klute M.J."/>
            <person name="Nakayama T."/>
            <person name="Obornik M."/>
            <person name="Reyes-Prieto A."/>
            <person name="Armbrust E.V."/>
            <person name="Aves S.J."/>
            <person name="Beiko R.G."/>
            <person name="Coutinho P."/>
            <person name="Dacks J.B."/>
            <person name="Durnford D.G."/>
            <person name="Fast N.M."/>
            <person name="Green B.R."/>
            <person name="Grisdale C.J."/>
            <person name="Hempel F."/>
            <person name="Henrissat B."/>
            <person name="Hoppner M.P."/>
            <person name="Ishida K."/>
            <person name="Kim E."/>
            <person name="Koreny L."/>
            <person name="Kroth P.G."/>
            <person name="Liu Y."/>
            <person name="Malik S.B."/>
            <person name="Maier U.G."/>
            <person name="McRose D."/>
            <person name="Mock T."/>
            <person name="Neilson J.A."/>
            <person name="Onodera N.T."/>
            <person name="Poole A.M."/>
            <person name="Pritham E.J."/>
            <person name="Richards T.A."/>
            <person name="Rocap G."/>
            <person name="Roy S.W."/>
            <person name="Sarai C."/>
            <person name="Schaack S."/>
            <person name="Shirato S."/>
            <person name="Slamovits C.H."/>
            <person name="Spencer D.F."/>
            <person name="Suzuki S."/>
            <person name="Worden A.Z."/>
            <person name="Zauner S."/>
            <person name="Barry K."/>
            <person name="Bell C."/>
            <person name="Bharti A.K."/>
            <person name="Crow J.A."/>
            <person name="Grimwood J."/>
            <person name="Kramer R."/>
            <person name="Lindquist E."/>
            <person name="Lucas S."/>
            <person name="Salamov A."/>
            <person name="McFadden G.I."/>
            <person name="Lane C.E."/>
            <person name="Keeling P.J."/>
            <person name="Gray M.W."/>
            <person name="Grigoriev I.V."/>
            <person name="Archibald J.M."/>
        </authorList>
    </citation>
    <scope>NUCLEOTIDE SEQUENCE</scope>
    <source>
        <strain evidence="1 3">CCMP2712</strain>
    </source>
</reference>